<comment type="similarity">
    <text evidence="4">Belongs to the GST superfamily.</text>
</comment>
<protein>
    <recommendedName>
        <fullName evidence="1">glutathione transferase</fullName>
        <ecNumber evidence="1">2.5.1.18</ecNumber>
    </recommendedName>
</protein>
<dbReference type="AlphaFoldDB" id="A0A6L8W3M6"/>
<sequence length="211" mass="23650">MITVHHLNDSRSQRILWLLEELGVDYEVVRYERDATTRLAPDILKQIHPLGKSPVLKDGDLKLHESGAITDYLIRTYGAGKLSPEPGSLNYESYVEWLHYAEGSAMLPLLLRLYTSRLGDAAAPLMPRIDSETENHFAFMNSEMTGREYFVGSNLTGADIMMSFPLEAARARGILKSYPALSAFVERIQARPAYLRALDKGGHYSYGPAET</sequence>
<evidence type="ECO:0000259" key="5">
    <source>
        <dbReference type="PROSITE" id="PS50404"/>
    </source>
</evidence>
<dbReference type="Pfam" id="PF02798">
    <property type="entry name" value="GST_N"/>
    <property type="match status" value="1"/>
</dbReference>
<dbReference type="GO" id="GO:0004364">
    <property type="term" value="F:glutathione transferase activity"/>
    <property type="evidence" value="ECO:0007669"/>
    <property type="project" value="UniProtKB-EC"/>
</dbReference>
<evidence type="ECO:0000313" key="7">
    <source>
        <dbReference type="EMBL" id="MZR29040.1"/>
    </source>
</evidence>
<dbReference type="EC" id="2.5.1.18" evidence="1"/>
<dbReference type="InterPro" id="IPR036282">
    <property type="entry name" value="Glutathione-S-Trfase_C_sf"/>
</dbReference>
<dbReference type="SUPFAM" id="SSF47616">
    <property type="entry name" value="GST C-terminal domain-like"/>
    <property type="match status" value="1"/>
</dbReference>
<dbReference type="FunFam" id="3.40.30.10:FF:000156">
    <property type="entry name" value="Glutathione S-transferase 1"/>
    <property type="match status" value="1"/>
</dbReference>
<dbReference type="PROSITE" id="PS50405">
    <property type="entry name" value="GST_CTER"/>
    <property type="match status" value="1"/>
</dbReference>
<dbReference type="InterPro" id="IPR010987">
    <property type="entry name" value="Glutathione-S-Trfase_C-like"/>
</dbReference>
<keyword evidence="2 7" id="KW-0808">Transferase</keyword>
<dbReference type="InterPro" id="IPR004046">
    <property type="entry name" value="GST_C"/>
</dbReference>
<organism evidence="7 8">
    <name type="scientific">Sneathiella litorea</name>
    <dbReference type="NCBI Taxonomy" id="2606216"/>
    <lineage>
        <taxon>Bacteria</taxon>
        <taxon>Pseudomonadati</taxon>
        <taxon>Pseudomonadota</taxon>
        <taxon>Alphaproteobacteria</taxon>
        <taxon>Sneathiellales</taxon>
        <taxon>Sneathiellaceae</taxon>
        <taxon>Sneathiella</taxon>
    </lineage>
</organism>
<evidence type="ECO:0000256" key="1">
    <source>
        <dbReference type="ARBA" id="ARBA00012452"/>
    </source>
</evidence>
<dbReference type="InterPro" id="IPR036249">
    <property type="entry name" value="Thioredoxin-like_sf"/>
</dbReference>
<evidence type="ECO:0000256" key="3">
    <source>
        <dbReference type="ARBA" id="ARBA00047960"/>
    </source>
</evidence>
<proteinExistence type="inferred from homology"/>
<dbReference type="CDD" id="cd03046">
    <property type="entry name" value="GST_N_GTT1_like"/>
    <property type="match status" value="1"/>
</dbReference>
<dbReference type="GO" id="GO:0005737">
    <property type="term" value="C:cytoplasm"/>
    <property type="evidence" value="ECO:0007669"/>
    <property type="project" value="UniProtKB-ARBA"/>
</dbReference>
<dbReference type="SFLD" id="SFLDS00019">
    <property type="entry name" value="Glutathione_Transferase_(cytos"/>
    <property type="match status" value="1"/>
</dbReference>
<dbReference type="Gene3D" id="3.40.30.10">
    <property type="entry name" value="Glutaredoxin"/>
    <property type="match status" value="1"/>
</dbReference>
<dbReference type="PANTHER" id="PTHR44051:SF9">
    <property type="entry name" value="GLUTATHIONE S-TRANSFERASE 1"/>
    <property type="match status" value="1"/>
</dbReference>
<accession>A0A6L8W3M6</accession>
<dbReference type="Pfam" id="PF00043">
    <property type="entry name" value="GST_C"/>
    <property type="match status" value="1"/>
</dbReference>
<dbReference type="InterPro" id="IPR040079">
    <property type="entry name" value="Glutathione_S-Trfase"/>
</dbReference>
<dbReference type="EMBL" id="WTUW01000001">
    <property type="protein sequence ID" value="MZR29040.1"/>
    <property type="molecule type" value="Genomic_DNA"/>
</dbReference>
<keyword evidence="8" id="KW-1185">Reference proteome</keyword>
<dbReference type="InterPro" id="IPR004045">
    <property type="entry name" value="Glutathione_S-Trfase_N"/>
</dbReference>
<dbReference type="SUPFAM" id="SSF52833">
    <property type="entry name" value="Thioredoxin-like"/>
    <property type="match status" value="1"/>
</dbReference>
<dbReference type="PANTHER" id="PTHR44051">
    <property type="entry name" value="GLUTATHIONE S-TRANSFERASE-RELATED"/>
    <property type="match status" value="1"/>
</dbReference>
<dbReference type="PROSITE" id="PS50404">
    <property type="entry name" value="GST_NTER"/>
    <property type="match status" value="1"/>
</dbReference>
<evidence type="ECO:0000256" key="4">
    <source>
        <dbReference type="RuleBase" id="RU003494"/>
    </source>
</evidence>
<evidence type="ECO:0000256" key="2">
    <source>
        <dbReference type="ARBA" id="ARBA00022679"/>
    </source>
</evidence>
<evidence type="ECO:0000259" key="6">
    <source>
        <dbReference type="PROSITE" id="PS50405"/>
    </source>
</evidence>
<comment type="catalytic activity">
    <reaction evidence="3">
        <text>RX + glutathione = an S-substituted glutathione + a halide anion + H(+)</text>
        <dbReference type="Rhea" id="RHEA:16437"/>
        <dbReference type="ChEBI" id="CHEBI:15378"/>
        <dbReference type="ChEBI" id="CHEBI:16042"/>
        <dbReference type="ChEBI" id="CHEBI:17792"/>
        <dbReference type="ChEBI" id="CHEBI:57925"/>
        <dbReference type="ChEBI" id="CHEBI:90779"/>
        <dbReference type="EC" id="2.5.1.18"/>
    </reaction>
</comment>
<dbReference type="SFLD" id="SFLDG00358">
    <property type="entry name" value="Main_(cytGST)"/>
    <property type="match status" value="1"/>
</dbReference>
<comment type="caution">
    <text evidence="7">The sequence shown here is derived from an EMBL/GenBank/DDBJ whole genome shotgun (WGS) entry which is preliminary data.</text>
</comment>
<dbReference type="CDD" id="cd03189">
    <property type="entry name" value="GST_C_GTT1_like"/>
    <property type="match status" value="1"/>
</dbReference>
<feature type="domain" description="GST C-terminal" evidence="6">
    <location>
        <begin position="87"/>
        <end position="209"/>
    </location>
</feature>
<evidence type="ECO:0000313" key="8">
    <source>
        <dbReference type="Proteomes" id="UP000476030"/>
    </source>
</evidence>
<gene>
    <name evidence="7" type="ORF">GQE98_00180</name>
</gene>
<dbReference type="GO" id="GO:0004601">
    <property type="term" value="F:peroxidase activity"/>
    <property type="evidence" value="ECO:0007669"/>
    <property type="project" value="UniProtKB-ARBA"/>
</dbReference>
<dbReference type="Gene3D" id="1.20.1050.10">
    <property type="match status" value="1"/>
</dbReference>
<dbReference type="Proteomes" id="UP000476030">
    <property type="component" value="Unassembled WGS sequence"/>
</dbReference>
<feature type="domain" description="GST N-terminal" evidence="5">
    <location>
        <begin position="1"/>
        <end position="81"/>
    </location>
</feature>
<name>A0A6L8W3M6_9PROT</name>
<dbReference type="SFLD" id="SFLDG01150">
    <property type="entry name" value="Main.1:_Beta-like"/>
    <property type="match status" value="1"/>
</dbReference>
<dbReference type="RefSeq" id="WP_161313534.1">
    <property type="nucleotide sequence ID" value="NZ_WTUW01000001.1"/>
</dbReference>
<reference evidence="7 8" key="1">
    <citation type="submission" date="2019-12" db="EMBL/GenBank/DDBJ databases">
        <title>Snethiella sp. nov. sp. isolated from sea sand.</title>
        <authorList>
            <person name="Kim J."/>
            <person name="Jeong S.E."/>
            <person name="Jung H.S."/>
            <person name="Jeon C.O."/>
        </authorList>
    </citation>
    <scope>NUCLEOTIDE SEQUENCE [LARGE SCALE GENOMIC DNA]</scope>
    <source>
        <strain evidence="7 8">DP05</strain>
    </source>
</reference>